<dbReference type="AlphaFoldDB" id="A0A0Q9YJL5"/>
<reference evidence="1" key="1">
    <citation type="submission" date="2015-09" db="EMBL/GenBank/DDBJ databases">
        <title>Draft Genome Sequences of Two Novel Amoeba-resistant Intranuclear Bacteria, Candidatus Berkiella cookevillensis and Candidatus Berkiella aquae.</title>
        <authorList>
            <person name="Mehari Y.T."/>
            <person name="Arivett B.A."/>
            <person name="Farone A.L."/>
            <person name="Gunderson J.H."/>
            <person name="Farone M.B."/>
        </authorList>
    </citation>
    <scope>NUCLEOTIDE SEQUENCE [LARGE SCALE GENOMIC DNA]</scope>
    <source>
        <strain evidence="1">CC99</strain>
    </source>
</reference>
<comment type="caution">
    <text evidence="1">The sequence shown here is derived from an EMBL/GenBank/DDBJ whole genome shotgun (WGS) entry which is preliminary data.</text>
</comment>
<protein>
    <submittedName>
        <fullName evidence="1">Uncharacterized protein</fullName>
    </submittedName>
</protein>
<name>A0A0Q9YJL5_9GAMM</name>
<dbReference type="EMBL" id="LKHV01000001">
    <property type="protein sequence ID" value="KRG19913.1"/>
    <property type="molecule type" value="Genomic_DNA"/>
</dbReference>
<organism evidence="1">
    <name type="scientific">Candidatus Berkiella cookevillensis</name>
    <dbReference type="NCBI Taxonomy" id="437022"/>
    <lineage>
        <taxon>Bacteria</taxon>
        <taxon>Pseudomonadati</taxon>
        <taxon>Pseudomonadota</taxon>
        <taxon>Gammaproteobacteria</taxon>
        <taxon>Candidatus Berkiellales</taxon>
        <taxon>Candidatus Berkiellaceae</taxon>
        <taxon>Candidatus Berkiella</taxon>
    </lineage>
</organism>
<evidence type="ECO:0000313" key="1">
    <source>
        <dbReference type="EMBL" id="KRG19913.1"/>
    </source>
</evidence>
<proteinExistence type="predicted"/>
<accession>A0A0Q9YJL5</accession>
<dbReference type="STRING" id="437022.CC99x_00134"/>
<gene>
    <name evidence="1" type="ORF">CC99x_00134</name>
</gene>
<sequence>MFGSSDETKIYINDFYAALQKGCLEDINKFLEHEVIQVYLVTKGHYPLCSAICMRRLDIVNRFLESQSVVNNIIVDVLR</sequence>